<dbReference type="InterPro" id="IPR036047">
    <property type="entry name" value="F-box-like_dom_sf"/>
</dbReference>
<evidence type="ECO:0000313" key="3">
    <source>
        <dbReference type="Proteomes" id="UP001459277"/>
    </source>
</evidence>
<dbReference type="EMBL" id="JAZDWU010000005">
    <property type="protein sequence ID" value="KAL0001956.1"/>
    <property type="molecule type" value="Genomic_DNA"/>
</dbReference>
<sequence length="334" mass="38834">MSNYLPEDVIVEILLQLPAKSVLKFRCVCKTWWSMISSRHFVTRYLARSNQHRPSYLLFRHYDHKERFTLHPSDDAFPCSNPAIYPLPLLKGDELQEKRSFFEYPSNFTELHCPNKHKYTFPSYFNIVGSINGLICLANNYTIDGAYYLWNPSINRSVLLPYPNIRQKSHGQYTFSLGFGYHAPTIDYKLVKFVYFDDVIPPVVEICTFHTGVWRFVIGPDPQYIVGNTSVFVNGALHWLARTPDKGKLYKKLAIAALDGLLAIHGGQLEYSGDRGWVVKEYSVWVMKEYGVVESWTKLYTIDIGERFRRVNLSIWIIMQKAWNHGMQQIVQKA</sequence>
<proteinExistence type="predicted"/>
<comment type="caution">
    <text evidence="2">The sequence shown here is derived from an EMBL/GenBank/DDBJ whole genome shotgun (WGS) entry which is preliminary data.</text>
</comment>
<dbReference type="PROSITE" id="PS50181">
    <property type="entry name" value="FBOX"/>
    <property type="match status" value="1"/>
</dbReference>
<dbReference type="CDD" id="cd22157">
    <property type="entry name" value="F-box_AtFBW1-like"/>
    <property type="match status" value="1"/>
</dbReference>
<dbReference type="Proteomes" id="UP001459277">
    <property type="component" value="Unassembled WGS sequence"/>
</dbReference>
<dbReference type="PANTHER" id="PTHR31672">
    <property type="entry name" value="BNACNNG10540D PROTEIN"/>
    <property type="match status" value="1"/>
</dbReference>
<evidence type="ECO:0000313" key="2">
    <source>
        <dbReference type="EMBL" id="KAL0001956.1"/>
    </source>
</evidence>
<dbReference type="InterPro" id="IPR050796">
    <property type="entry name" value="SCF_F-box_component"/>
</dbReference>
<dbReference type="SMART" id="SM00256">
    <property type="entry name" value="FBOX"/>
    <property type="match status" value="1"/>
</dbReference>
<dbReference type="AlphaFoldDB" id="A0AAW2CZV1"/>
<dbReference type="Gene3D" id="1.20.1280.50">
    <property type="match status" value="1"/>
</dbReference>
<dbReference type="PANTHER" id="PTHR31672:SF13">
    <property type="entry name" value="F-BOX PROTEIN CPR30-LIKE"/>
    <property type="match status" value="1"/>
</dbReference>
<dbReference type="InterPro" id="IPR013187">
    <property type="entry name" value="F-box-assoc_dom_typ3"/>
</dbReference>
<accession>A0AAW2CZV1</accession>
<dbReference type="Pfam" id="PF00646">
    <property type="entry name" value="F-box"/>
    <property type="match status" value="1"/>
</dbReference>
<organism evidence="2 3">
    <name type="scientific">Lithocarpus litseifolius</name>
    <dbReference type="NCBI Taxonomy" id="425828"/>
    <lineage>
        <taxon>Eukaryota</taxon>
        <taxon>Viridiplantae</taxon>
        <taxon>Streptophyta</taxon>
        <taxon>Embryophyta</taxon>
        <taxon>Tracheophyta</taxon>
        <taxon>Spermatophyta</taxon>
        <taxon>Magnoliopsida</taxon>
        <taxon>eudicotyledons</taxon>
        <taxon>Gunneridae</taxon>
        <taxon>Pentapetalae</taxon>
        <taxon>rosids</taxon>
        <taxon>fabids</taxon>
        <taxon>Fagales</taxon>
        <taxon>Fagaceae</taxon>
        <taxon>Lithocarpus</taxon>
    </lineage>
</organism>
<dbReference type="InterPro" id="IPR017451">
    <property type="entry name" value="F-box-assoc_interact_dom"/>
</dbReference>
<dbReference type="SUPFAM" id="SSF81383">
    <property type="entry name" value="F-box domain"/>
    <property type="match status" value="1"/>
</dbReference>
<keyword evidence="3" id="KW-1185">Reference proteome</keyword>
<gene>
    <name evidence="2" type="ORF">SO802_015737</name>
</gene>
<protein>
    <recommendedName>
        <fullName evidence="1">F-box domain-containing protein</fullName>
    </recommendedName>
</protein>
<evidence type="ECO:0000259" key="1">
    <source>
        <dbReference type="PROSITE" id="PS50181"/>
    </source>
</evidence>
<dbReference type="Pfam" id="PF08268">
    <property type="entry name" value="FBA_3"/>
    <property type="match status" value="1"/>
</dbReference>
<dbReference type="NCBIfam" id="TIGR01640">
    <property type="entry name" value="F_box_assoc_1"/>
    <property type="match status" value="1"/>
</dbReference>
<feature type="domain" description="F-box" evidence="1">
    <location>
        <begin position="1"/>
        <end position="45"/>
    </location>
</feature>
<name>A0AAW2CZV1_9ROSI</name>
<dbReference type="InterPro" id="IPR001810">
    <property type="entry name" value="F-box_dom"/>
</dbReference>
<reference evidence="2 3" key="1">
    <citation type="submission" date="2024-01" db="EMBL/GenBank/DDBJ databases">
        <title>A telomere-to-telomere, gap-free genome of sweet tea (Lithocarpus litseifolius).</title>
        <authorList>
            <person name="Zhou J."/>
        </authorList>
    </citation>
    <scope>NUCLEOTIDE SEQUENCE [LARGE SCALE GENOMIC DNA]</scope>
    <source>
        <strain evidence="2">Zhou-2022a</strain>
        <tissue evidence="2">Leaf</tissue>
    </source>
</reference>